<dbReference type="PANTHER" id="PTHR12250">
    <property type="entry name" value="PHOSPHATIDYLINOSITOL GLYCAN, CLASS N"/>
    <property type="match status" value="1"/>
</dbReference>
<dbReference type="EMBL" id="CCAG010000868">
    <property type="status" value="NOT_ANNOTATED_CDS"/>
    <property type="molecule type" value="Genomic_DNA"/>
</dbReference>
<dbReference type="VEuPathDB" id="VectorBase:GMOY000137"/>
<comment type="function">
    <text evidence="12">Ethanolamine phosphate transferase involved in glycosylphosphatidylinositol-anchor biosynthesis. Transfers ethanolamine phosphate to the first alpha-1,4-linked mannose of the glycosylphosphatidylinositol precursor of GPI-anchor.</text>
</comment>
<evidence type="ECO:0000256" key="11">
    <source>
        <dbReference type="ARBA" id="ARBA00023180"/>
    </source>
</evidence>
<protein>
    <recommendedName>
        <fullName evidence="4 12">GPI ethanolamine phosphate transferase 1</fullName>
        <ecNumber evidence="12">2.-.-.-</ecNumber>
    </recommendedName>
</protein>
<feature type="transmembrane region" description="Helical" evidence="12">
    <location>
        <begin position="813"/>
        <end position="832"/>
    </location>
</feature>
<evidence type="ECO:0000256" key="3">
    <source>
        <dbReference type="ARBA" id="ARBA00008400"/>
    </source>
</evidence>
<keyword evidence="10 12" id="KW-0472">Membrane</keyword>
<evidence type="ECO:0000256" key="2">
    <source>
        <dbReference type="ARBA" id="ARBA00004687"/>
    </source>
</evidence>
<comment type="pathway">
    <text evidence="2 12">Glycolipid biosynthesis; glycosylphosphatidylinositol-anchor biosynthesis.</text>
</comment>
<keyword evidence="8 12" id="KW-0256">Endoplasmic reticulum</keyword>
<dbReference type="PhylomeDB" id="A0A1B0F9H1"/>
<feature type="transmembrane region" description="Helical" evidence="12">
    <location>
        <begin position="844"/>
        <end position="864"/>
    </location>
</feature>
<dbReference type="GO" id="GO:0051377">
    <property type="term" value="F:mannose-ethanolamine phosphotransferase activity"/>
    <property type="evidence" value="ECO:0007669"/>
    <property type="project" value="UniProtKB-UniRule"/>
</dbReference>
<evidence type="ECO:0000256" key="7">
    <source>
        <dbReference type="ARBA" id="ARBA00022692"/>
    </source>
</evidence>
<dbReference type="Proteomes" id="UP000092444">
    <property type="component" value="Unassembled WGS sequence"/>
</dbReference>
<feature type="transmembrane region" description="Helical" evidence="12">
    <location>
        <begin position="434"/>
        <end position="455"/>
    </location>
</feature>
<dbReference type="EnsemblMetazoa" id="GMOY000137-RA">
    <property type="protein sequence ID" value="GMOY000137-PA"/>
    <property type="gene ID" value="GMOY000137"/>
</dbReference>
<feature type="transmembrane region" description="Helical" evidence="12">
    <location>
        <begin position="778"/>
        <end position="801"/>
    </location>
</feature>
<dbReference type="UniPathway" id="UPA00196"/>
<dbReference type="PANTHER" id="PTHR12250:SF0">
    <property type="entry name" value="GPI ETHANOLAMINE PHOSPHATE TRANSFERASE 1"/>
    <property type="match status" value="1"/>
</dbReference>
<feature type="domain" description="GPI ethanolamine phosphate transferase 1 C-terminal" evidence="13">
    <location>
        <begin position="426"/>
        <end position="837"/>
    </location>
</feature>
<reference evidence="14" key="1">
    <citation type="submission" date="2020-05" db="UniProtKB">
        <authorList>
            <consortium name="EnsemblMetazoa"/>
        </authorList>
    </citation>
    <scope>IDENTIFICATION</scope>
    <source>
        <strain evidence="14">Yale</strain>
    </source>
</reference>
<dbReference type="InterPro" id="IPR017852">
    <property type="entry name" value="GPI_EtnP_transferase_1_C"/>
</dbReference>
<dbReference type="InterPro" id="IPR037671">
    <property type="entry name" value="PIGN_N"/>
</dbReference>
<feature type="transmembrane region" description="Helical" evidence="12">
    <location>
        <begin position="529"/>
        <end position="548"/>
    </location>
</feature>
<keyword evidence="9 12" id="KW-1133">Transmembrane helix</keyword>
<keyword evidence="7 12" id="KW-0812">Transmembrane</keyword>
<accession>A0A1B0F9H1</accession>
<dbReference type="SUPFAM" id="SSF53649">
    <property type="entry name" value="Alkaline phosphatase-like"/>
    <property type="match status" value="1"/>
</dbReference>
<dbReference type="CDD" id="cd16020">
    <property type="entry name" value="GPI_EPT_1"/>
    <property type="match status" value="1"/>
</dbReference>
<dbReference type="GO" id="GO:0006506">
    <property type="term" value="P:GPI anchor biosynthetic process"/>
    <property type="evidence" value="ECO:0007669"/>
    <property type="project" value="UniProtKB-UniPathway"/>
</dbReference>
<keyword evidence="6 12" id="KW-0808">Transferase</keyword>
<evidence type="ECO:0000259" key="13">
    <source>
        <dbReference type="Pfam" id="PF04987"/>
    </source>
</evidence>
<evidence type="ECO:0000256" key="10">
    <source>
        <dbReference type="ARBA" id="ARBA00023136"/>
    </source>
</evidence>
<proteinExistence type="inferred from homology"/>
<dbReference type="AlphaFoldDB" id="A0A1B0F9H1"/>
<comment type="similarity">
    <text evidence="3 12">Belongs to the PIGG/PIGN/PIGO family. PIGN subfamily.</text>
</comment>
<keyword evidence="5 12" id="KW-0337">GPI-anchor biosynthesis</keyword>
<evidence type="ECO:0000256" key="9">
    <source>
        <dbReference type="ARBA" id="ARBA00022989"/>
    </source>
</evidence>
<evidence type="ECO:0000256" key="5">
    <source>
        <dbReference type="ARBA" id="ARBA00022502"/>
    </source>
</evidence>
<evidence type="ECO:0000313" key="14">
    <source>
        <dbReference type="EnsemblMetazoa" id="GMOY000137-PA"/>
    </source>
</evidence>
<feature type="transmembrane region" description="Helical" evidence="12">
    <location>
        <begin position="482"/>
        <end position="509"/>
    </location>
</feature>
<evidence type="ECO:0000313" key="15">
    <source>
        <dbReference type="Proteomes" id="UP000092444"/>
    </source>
</evidence>
<dbReference type="InterPro" id="IPR017850">
    <property type="entry name" value="Alkaline_phosphatase_core_sf"/>
</dbReference>
<sequence>MYSGVGNIWYIYATVFHVLLLGSIFVIYFRSPVIQGLKPQQPLPREAPAKRLVLIVADGLRAQSFFYENLSNVPNLRQLIKEQQGLLGISHTRVPTESRPGHIALIAGFYEDPSAVTRGWKENPIEFDTIFQHARRTYAWGSHDILRIFNKSSRRDVEGRLMFDAYNHELDFWGNVKSYELDKWVFSRVEDFLKRERKALQKVDKVYFFLHLLGLDTAGHIHKPQTALFLENLFITEAGIHKIYRLFEQIFDDQKTAYVLTSDHGMTDSGSHGAAQPHETETPFYMWGAGVNSKSYSTAKYIKLDSNTAMPLYEIEQAQMTPLMSALLGLPPPVNNLGILPRYFLNVSEEYIARAAECNAYQLLEQYKHLLKKHKSGILSFLLPEYEALSWPSINEIKSYLKQAHFVEDYQTVTNLSYNLMEMTLEGIDYYQSYYSMPLLLATTVAMLSWLKYLFDLLNLKKMNSLESVQLKGKVKRTRLKLLMILLLAIVGFCIFQKLPWQVSLYLLLPIPVMSLALRKETQGLTPLTFGQIVIYFICIEVLIFSFFSRKLISLGFVLHAALPQNNCKTTKWKFYIKTIMILLLAVFPLLTSSVGYTNNRLFLLGFFFTISRSILVKCKLTLADKLAAGTALLNTIFCVHNHVNNQKLPGVCQFLSWFYFVYVFIAICFRPFSSKKQLLERILFLMTTLYSMLCTSYESHFILFLITEIILSIEPMRLSRPLITGCANEFHFYECFRLSFAIILYTFFSFFGTGNVASISSFDPNIVRCFLTTFSPFVIMFLVILKLCIPVFLIICIIFTLSSFAIEYEQQIFICLLLICNIMALHFLYMVRNRGSWLEIGTSISHFVIMQVTTLILVIFTYASRIFLGRPKTFTDNSAQNPTKTN</sequence>
<dbReference type="Gene3D" id="3.40.720.10">
    <property type="entry name" value="Alkaline Phosphatase, subunit A"/>
    <property type="match status" value="1"/>
</dbReference>
<feature type="transmembrane region" description="Helical" evidence="12">
    <location>
        <begin position="739"/>
        <end position="758"/>
    </location>
</feature>
<evidence type="ECO:0000256" key="12">
    <source>
        <dbReference type="RuleBase" id="RU367138"/>
    </source>
</evidence>
<feature type="transmembrane region" description="Helical" evidence="12">
    <location>
        <begin position="655"/>
        <end position="673"/>
    </location>
</feature>
<comment type="caution">
    <text evidence="12">Lacks conserved residue(s) required for the propagation of feature annotation.</text>
</comment>
<dbReference type="InterPro" id="IPR007070">
    <property type="entry name" value="GPI_EtnP_transferase_1"/>
</dbReference>
<evidence type="ECO:0000256" key="1">
    <source>
        <dbReference type="ARBA" id="ARBA00004477"/>
    </source>
</evidence>
<dbReference type="STRING" id="37546.A0A1B0F9H1"/>
<evidence type="ECO:0000256" key="4">
    <source>
        <dbReference type="ARBA" id="ARBA00020831"/>
    </source>
</evidence>
<dbReference type="EC" id="2.-.-.-" evidence="12"/>
<dbReference type="GO" id="GO:0005789">
    <property type="term" value="C:endoplasmic reticulum membrane"/>
    <property type="evidence" value="ECO:0007669"/>
    <property type="project" value="UniProtKB-SubCell"/>
</dbReference>
<organism evidence="14 15">
    <name type="scientific">Glossina morsitans morsitans</name>
    <name type="common">Savannah tsetse fly</name>
    <dbReference type="NCBI Taxonomy" id="37546"/>
    <lineage>
        <taxon>Eukaryota</taxon>
        <taxon>Metazoa</taxon>
        <taxon>Ecdysozoa</taxon>
        <taxon>Arthropoda</taxon>
        <taxon>Hexapoda</taxon>
        <taxon>Insecta</taxon>
        <taxon>Pterygota</taxon>
        <taxon>Neoptera</taxon>
        <taxon>Endopterygota</taxon>
        <taxon>Diptera</taxon>
        <taxon>Brachycera</taxon>
        <taxon>Muscomorpha</taxon>
        <taxon>Hippoboscoidea</taxon>
        <taxon>Glossinidae</taxon>
        <taxon>Glossina</taxon>
    </lineage>
</organism>
<feature type="transmembrane region" description="Helical" evidence="12">
    <location>
        <begin position="575"/>
        <end position="596"/>
    </location>
</feature>
<comment type="subcellular location">
    <subcellularLocation>
        <location evidence="1 12">Endoplasmic reticulum membrane</location>
        <topology evidence="1 12">Multi-pass membrane protein</topology>
    </subcellularLocation>
</comment>
<dbReference type="Pfam" id="PF04987">
    <property type="entry name" value="PigN"/>
    <property type="match status" value="1"/>
</dbReference>
<feature type="transmembrane region" description="Helical" evidence="12">
    <location>
        <begin position="7"/>
        <end position="29"/>
    </location>
</feature>
<keyword evidence="11" id="KW-0325">Glycoprotein</keyword>
<name>A0A1B0F9H1_GLOMM</name>
<evidence type="ECO:0000256" key="6">
    <source>
        <dbReference type="ARBA" id="ARBA00022679"/>
    </source>
</evidence>
<evidence type="ECO:0000256" key="8">
    <source>
        <dbReference type="ARBA" id="ARBA00022824"/>
    </source>
</evidence>
<keyword evidence="15" id="KW-1185">Reference proteome</keyword>